<organism evidence="1 2">
    <name type="scientific">Hoeflea marina</name>
    <dbReference type="NCBI Taxonomy" id="274592"/>
    <lineage>
        <taxon>Bacteria</taxon>
        <taxon>Pseudomonadati</taxon>
        <taxon>Pseudomonadota</taxon>
        <taxon>Alphaproteobacteria</taxon>
        <taxon>Hyphomicrobiales</taxon>
        <taxon>Rhizobiaceae</taxon>
        <taxon>Hoeflea</taxon>
    </lineage>
</organism>
<evidence type="ECO:0000313" key="1">
    <source>
        <dbReference type="EMBL" id="PWV97095.1"/>
    </source>
</evidence>
<reference evidence="1 2" key="1">
    <citation type="submission" date="2018-05" db="EMBL/GenBank/DDBJ databases">
        <title>Genomic Encyclopedia of Type Strains, Phase IV (KMG-IV): sequencing the most valuable type-strain genomes for metagenomic binning, comparative biology and taxonomic classification.</title>
        <authorList>
            <person name="Goeker M."/>
        </authorList>
    </citation>
    <scope>NUCLEOTIDE SEQUENCE [LARGE SCALE GENOMIC DNA]</scope>
    <source>
        <strain evidence="1 2">DSM 16791</strain>
    </source>
</reference>
<dbReference type="SUPFAM" id="SSF55681">
    <property type="entry name" value="Class II aaRS and biotin synthetases"/>
    <property type="match status" value="1"/>
</dbReference>
<dbReference type="RefSeq" id="WP_110034152.1">
    <property type="nucleotide sequence ID" value="NZ_QGTR01000007.1"/>
</dbReference>
<comment type="caution">
    <text evidence="1">The sequence shown here is derived from an EMBL/GenBank/DDBJ whole genome shotgun (WGS) entry which is preliminary data.</text>
</comment>
<evidence type="ECO:0008006" key="3">
    <source>
        <dbReference type="Google" id="ProtNLM"/>
    </source>
</evidence>
<gene>
    <name evidence="1" type="ORF">DFR52_1076</name>
</gene>
<dbReference type="AlphaFoldDB" id="A0A317PGR1"/>
<dbReference type="Proteomes" id="UP000246352">
    <property type="component" value="Unassembled WGS sequence"/>
</dbReference>
<sequence>MIGQHSFCVTPAQEALFDSELSKLACFRNATAVRLSPLLSEEFVLAANYMKSFPQHAFRVTNGLHEDSGYLLSPTCCYPVFSHLSGQTVTQGRIFTHKNQCYRREDYIRIGERQSAFLMREYIAFNPDLELIRAWIDDVKLRVSGLLERFGLAPSLDVASDPFFNPDDYKHKIQKAERLKTEFVIDGLAIGSVNLHLRSFTNACSIRDPQGQPPHSACFGLGYDRLAHVLNKHGSGEVALGEEAGREADA</sequence>
<dbReference type="Gene3D" id="3.30.930.10">
    <property type="entry name" value="Bira Bifunctional Protein, Domain 2"/>
    <property type="match status" value="1"/>
</dbReference>
<dbReference type="EMBL" id="QGTR01000007">
    <property type="protein sequence ID" value="PWV97095.1"/>
    <property type="molecule type" value="Genomic_DNA"/>
</dbReference>
<name>A0A317PGR1_9HYPH</name>
<keyword evidence="2" id="KW-1185">Reference proteome</keyword>
<evidence type="ECO:0000313" key="2">
    <source>
        <dbReference type="Proteomes" id="UP000246352"/>
    </source>
</evidence>
<dbReference type="InterPro" id="IPR045864">
    <property type="entry name" value="aa-tRNA-synth_II/BPL/LPL"/>
</dbReference>
<proteinExistence type="predicted"/>
<protein>
    <recommendedName>
        <fullName evidence="3">tRNA synthetase class II (G, H, P, S and T)</fullName>
    </recommendedName>
</protein>
<accession>A0A317PGR1</accession>
<dbReference type="OrthoDB" id="583154at2"/>